<accession>A0AA35VFX7</accession>
<evidence type="ECO:0000313" key="2">
    <source>
        <dbReference type="EMBL" id="CAI9259093.1"/>
    </source>
</evidence>
<feature type="compositionally biased region" description="Acidic residues" evidence="1">
    <location>
        <begin position="16"/>
        <end position="32"/>
    </location>
</feature>
<reference evidence="2" key="1">
    <citation type="submission" date="2023-04" db="EMBL/GenBank/DDBJ databases">
        <authorList>
            <person name="Vijverberg K."/>
            <person name="Xiong W."/>
            <person name="Schranz E."/>
        </authorList>
    </citation>
    <scope>NUCLEOTIDE SEQUENCE</scope>
</reference>
<sequence length="566" mass="66491">MLRKLYDEEQIKEDKFEEEEEEDSGPIYDTDGEGEFCERINFLDEEEFIEEIEEETNFVIGDEFVEAIVEEINFVDMDKIVEEIVIFVEQQISFQELTTTRTNDCKCHKNSGSHIFYEHNFFSKDLKEIQIGSFIDQEGLFVFHLHFRFKVWEIFTLWRPWNAYILHFEGLGERFDFTNYDLNDDVFVLSSFIDQKEKKDLCITFDKKFCAIRDGDFSFVAQKQQDQLFLDDGRILYPSKDIMMISKKICVHGGINQSPKEALCGNSYAYFLCYPQTKHIFINSSFIVQKHQDRRREVCWERKKKDGIHLFTNHLSKRKYEDASPNYLHRRELMMFGLIFFWCAFNWEAVILGHAAHQLTNTNHDPFFKMTTINHLNYCKVNLQGRVHGNVWKWFFIHKWKIRLGLNLASYLSYLKKNMCMWRKDQVEIKKRSHYAIKFCFQDLLSGKVRIGEQHNFVLTELRTIPFEEGGNDTCVEVTNYENDNGYKVDLGGDHGMHATFNVGDLSPYLDDDGLDELRSIPFKGGRDDPCMDHESPKCDGLVITSGLEGGLGSMVGLCMVTHKFS</sequence>
<proteinExistence type="predicted"/>
<dbReference type="EMBL" id="OX465086">
    <property type="protein sequence ID" value="CAI9259093.1"/>
    <property type="molecule type" value="Genomic_DNA"/>
</dbReference>
<organism evidence="2 3">
    <name type="scientific">Lactuca saligna</name>
    <name type="common">Willowleaf lettuce</name>
    <dbReference type="NCBI Taxonomy" id="75948"/>
    <lineage>
        <taxon>Eukaryota</taxon>
        <taxon>Viridiplantae</taxon>
        <taxon>Streptophyta</taxon>
        <taxon>Embryophyta</taxon>
        <taxon>Tracheophyta</taxon>
        <taxon>Spermatophyta</taxon>
        <taxon>Magnoliopsida</taxon>
        <taxon>eudicotyledons</taxon>
        <taxon>Gunneridae</taxon>
        <taxon>Pentapetalae</taxon>
        <taxon>asterids</taxon>
        <taxon>campanulids</taxon>
        <taxon>Asterales</taxon>
        <taxon>Asteraceae</taxon>
        <taxon>Cichorioideae</taxon>
        <taxon>Cichorieae</taxon>
        <taxon>Lactucinae</taxon>
        <taxon>Lactuca</taxon>
    </lineage>
</organism>
<name>A0AA35VFX7_LACSI</name>
<evidence type="ECO:0000313" key="3">
    <source>
        <dbReference type="Proteomes" id="UP001177003"/>
    </source>
</evidence>
<gene>
    <name evidence="2" type="ORF">LSALG_LOCUS5</name>
</gene>
<feature type="compositionally biased region" description="Basic and acidic residues" evidence="1">
    <location>
        <begin position="1"/>
        <end position="15"/>
    </location>
</feature>
<dbReference type="Proteomes" id="UP001177003">
    <property type="component" value="Chromosome 0"/>
</dbReference>
<evidence type="ECO:0000256" key="1">
    <source>
        <dbReference type="SAM" id="MobiDB-lite"/>
    </source>
</evidence>
<protein>
    <submittedName>
        <fullName evidence="2">Uncharacterized protein</fullName>
    </submittedName>
</protein>
<keyword evidence="3" id="KW-1185">Reference proteome</keyword>
<dbReference type="AlphaFoldDB" id="A0AA35VFX7"/>
<feature type="region of interest" description="Disordered" evidence="1">
    <location>
        <begin position="1"/>
        <end position="32"/>
    </location>
</feature>